<feature type="coiled-coil region" evidence="1">
    <location>
        <begin position="90"/>
        <end position="117"/>
    </location>
</feature>
<reference evidence="2 3" key="1">
    <citation type="journal article" date="2007" name="Proc. Natl. Acad. Sci. U.S.A.">
        <title>The genome of Syntrophus aciditrophicus: life at the thermodynamic limit of microbial growth.</title>
        <authorList>
            <person name="McInerney M.J."/>
            <person name="Rohlin L."/>
            <person name="Mouttaki H."/>
            <person name="Kim U."/>
            <person name="Krupp R.S."/>
            <person name="Rios-Hernandez L."/>
            <person name="Sieber J."/>
            <person name="Struchtemeyer C.G."/>
            <person name="Bhattacharyya A."/>
            <person name="Campbell J.W."/>
            <person name="Gunsalus R.P."/>
        </authorList>
    </citation>
    <scope>NUCLEOTIDE SEQUENCE [LARGE SCALE GENOMIC DNA]</scope>
    <source>
        <strain evidence="2 3">SB</strain>
    </source>
</reference>
<dbReference type="Proteomes" id="UP000001933">
    <property type="component" value="Chromosome"/>
</dbReference>
<dbReference type="OrthoDB" id="8537236at2"/>
<keyword evidence="1" id="KW-0175">Coiled coil</keyword>
<dbReference type="InterPro" id="IPR036388">
    <property type="entry name" value="WH-like_DNA-bd_sf"/>
</dbReference>
<dbReference type="InParanoid" id="Q2LWP9"/>
<dbReference type="eggNOG" id="COG1846">
    <property type="taxonomic scope" value="Bacteria"/>
</dbReference>
<dbReference type="InterPro" id="IPR036390">
    <property type="entry name" value="WH_DNA-bd_sf"/>
</dbReference>
<proteinExistence type="predicted"/>
<accession>Q2LWP9</accession>
<dbReference type="SUPFAM" id="SSF46785">
    <property type="entry name" value="Winged helix' DNA-binding domain"/>
    <property type="match status" value="1"/>
</dbReference>
<protein>
    <submittedName>
        <fullName evidence="2">Hypothetical cytosolic protein</fullName>
    </submittedName>
</protein>
<dbReference type="HOGENOM" id="CLU_147409_1_0_7"/>
<dbReference type="NCBIfam" id="TIGR04176">
    <property type="entry name" value="MarR_EPS"/>
    <property type="match status" value="1"/>
</dbReference>
<dbReference type="RefSeq" id="WP_011418532.1">
    <property type="nucleotide sequence ID" value="NC_007759.1"/>
</dbReference>
<keyword evidence="3" id="KW-1185">Reference proteome</keyword>
<dbReference type="InterPro" id="IPR026433">
    <property type="entry name" value="MarR_EPS"/>
</dbReference>
<dbReference type="KEGG" id="sat:SYN_02646"/>
<gene>
    <name evidence="2" type="ORF">SYN_02646</name>
</gene>
<sequence>MRDPGFPHPEHENVLKLLREVTVSPELTQRELAKRMGISLGKVNFLLKALVGKGLVKVHNFRKADNRSAYLYYLTPAGFEEKARITYHFLKRKLLEYEALEREIQLLKAELNQKEVPSGSDD</sequence>
<dbReference type="Gene3D" id="1.10.10.10">
    <property type="entry name" value="Winged helix-like DNA-binding domain superfamily/Winged helix DNA-binding domain"/>
    <property type="match status" value="1"/>
</dbReference>
<dbReference type="EMBL" id="CP000252">
    <property type="protein sequence ID" value="ABC78513.1"/>
    <property type="molecule type" value="Genomic_DNA"/>
</dbReference>
<organism evidence="2 3">
    <name type="scientific">Syntrophus aciditrophicus (strain SB)</name>
    <dbReference type="NCBI Taxonomy" id="56780"/>
    <lineage>
        <taxon>Bacteria</taxon>
        <taxon>Pseudomonadati</taxon>
        <taxon>Thermodesulfobacteriota</taxon>
        <taxon>Syntrophia</taxon>
        <taxon>Syntrophales</taxon>
        <taxon>Syntrophaceae</taxon>
        <taxon>Syntrophus</taxon>
    </lineage>
</organism>
<dbReference type="STRING" id="56780.SYN_02646"/>
<dbReference type="Pfam" id="PF13412">
    <property type="entry name" value="HTH_24"/>
    <property type="match status" value="1"/>
</dbReference>
<evidence type="ECO:0000313" key="2">
    <source>
        <dbReference type="EMBL" id="ABC78513.1"/>
    </source>
</evidence>
<evidence type="ECO:0000256" key="1">
    <source>
        <dbReference type="SAM" id="Coils"/>
    </source>
</evidence>
<dbReference type="AlphaFoldDB" id="Q2LWP9"/>
<name>Q2LWP9_SYNAS</name>
<evidence type="ECO:0000313" key="3">
    <source>
        <dbReference type="Proteomes" id="UP000001933"/>
    </source>
</evidence>